<evidence type="ECO:0000256" key="3">
    <source>
        <dbReference type="ARBA" id="ARBA00022679"/>
    </source>
</evidence>
<proteinExistence type="predicted"/>
<dbReference type="PANTHER" id="PTHR45719:SF5">
    <property type="entry name" value="BETA-GLUCURONOSYLTRANSFERASE GLCAT14B-LIKE"/>
    <property type="match status" value="1"/>
</dbReference>
<dbReference type="Pfam" id="PF02485">
    <property type="entry name" value="Branch"/>
    <property type="match status" value="2"/>
</dbReference>
<dbReference type="Proteomes" id="UP000251960">
    <property type="component" value="Chromosome 9"/>
</dbReference>
<keyword evidence="3 6" id="KW-0808">Transferase</keyword>
<dbReference type="GO" id="GO:0016020">
    <property type="term" value="C:membrane"/>
    <property type="evidence" value="ECO:0007669"/>
    <property type="project" value="UniProtKB-SubCell"/>
</dbReference>
<dbReference type="ExpressionAtlas" id="A0A3L6DIX2">
    <property type="expression patterns" value="baseline and differential"/>
</dbReference>
<protein>
    <submittedName>
        <fullName evidence="6">Beta-glucuronosyltransferase GlcAT14A</fullName>
    </submittedName>
</protein>
<dbReference type="AlphaFoldDB" id="A0A3L6DIX2"/>
<dbReference type="EMBL" id="NCVQ01000010">
    <property type="protein sequence ID" value="PWZ07441.1"/>
    <property type="molecule type" value="Genomic_DNA"/>
</dbReference>
<dbReference type="PANTHER" id="PTHR45719">
    <property type="entry name" value="GLYCOSYLTRANSFERASE"/>
    <property type="match status" value="1"/>
</dbReference>
<keyword evidence="5" id="KW-0325">Glycoprotein</keyword>
<evidence type="ECO:0000256" key="4">
    <source>
        <dbReference type="ARBA" id="ARBA00023136"/>
    </source>
</evidence>
<reference evidence="6" key="1">
    <citation type="journal article" date="2018" name="Nat. Genet.">
        <title>Extensive intraspecific gene order and gene structural variations between Mo17 and other maize genomes.</title>
        <authorList>
            <person name="Sun S."/>
            <person name="Zhou Y."/>
            <person name="Chen J."/>
            <person name="Shi J."/>
            <person name="Zhao H."/>
            <person name="Zhao H."/>
            <person name="Song W."/>
            <person name="Zhang M."/>
            <person name="Cui Y."/>
            <person name="Dong X."/>
            <person name="Liu H."/>
            <person name="Ma X."/>
            <person name="Jiao Y."/>
            <person name="Wang B."/>
            <person name="Wei X."/>
            <person name="Stein J.C."/>
            <person name="Glaubitz J.C."/>
            <person name="Lu F."/>
            <person name="Yu G."/>
            <person name="Liang C."/>
            <person name="Fengler K."/>
            <person name="Li B."/>
            <person name="Rafalski A."/>
            <person name="Schnable P.S."/>
            <person name="Ware D.H."/>
            <person name="Buckler E.S."/>
            <person name="Lai J."/>
        </authorList>
    </citation>
    <scope>NUCLEOTIDE SEQUENCE [LARGE SCALE GENOMIC DNA]</scope>
    <source>
        <tissue evidence="6">Seedling</tissue>
    </source>
</reference>
<evidence type="ECO:0000313" key="6">
    <source>
        <dbReference type="EMBL" id="PWZ07441.1"/>
    </source>
</evidence>
<evidence type="ECO:0000256" key="5">
    <source>
        <dbReference type="ARBA" id="ARBA00023180"/>
    </source>
</evidence>
<gene>
    <name evidence="6" type="primary">GLCAT14A_0</name>
    <name evidence="6" type="ORF">Zm00014a_007947</name>
</gene>
<sequence>MLEAKPPSPGSGAAGAAAHIHGHRRWAAPLLASVLLSSLLITASLFFSSSRALLLSFSPLPSAASAEPLFVEAKLRQQMRAEERPTRGAVPRIAYLISGSAGDGAALRRTLRALYHPVNTYVVHLDLEAPAAERAELASAIHADPVYARFRNVKVVTRANLVTYRGPTMVANTLHAAAILLREGGNWDWFINLSASDYPLVTQDGLGHSLDDTSGAGDLKFACSVFLQVFAKNAILYAGLDMPIGEWGLLPLWILLLVHGAKMFVINMPLCFSDLSTYLADLLHVLSELPRQLNFIEHTSDIGWKEYQRAKPVIIDPGLYSLQKSDVFWITEKRSVPTAFKLFTGLEFVDCCDGPGSAWMMLTHQFIEYCIWGWDNLPRTVLMYYANFLSSPEGYFHTVICNVPEFRNTTVNHDLHFISWDNPPKQHPHYLTLADFDGMVNSNAPFARKFGREDPVLDKIDQELLARRPDGFVPGGWTNLLNTTEKGKPFTVERVQDLRPGPGVDRLKKLVTGLLTQEGFDDKHCL</sequence>
<keyword evidence="4" id="KW-0472">Membrane</keyword>
<evidence type="ECO:0000256" key="2">
    <source>
        <dbReference type="ARBA" id="ARBA00022676"/>
    </source>
</evidence>
<dbReference type="InterPro" id="IPR003406">
    <property type="entry name" value="Glyco_trans_14"/>
</dbReference>
<accession>A0A3L6DIX2</accession>
<dbReference type="InterPro" id="IPR044610">
    <property type="entry name" value="GLCAT14A/B/C"/>
</dbReference>
<comment type="subcellular location">
    <subcellularLocation>
        <location evidence="1">Membrane</location>
        <topology evidence="1">Single-pass type II membrane protein</topology>
    </subcellularLocation>
</comment>
<keyword evidence="2" id="KW-0328">Glycosyltransferase</keyword>
<organism evidence="6">
    <name type="scientific">Zea mays</name>
    <name type="common">Maize</name>
    <dbReference type="NCBI Taxonomy" id="4577"/>
    <lineage>
        <taxon>Eukaryota</taxon>
        <taxon>Viridiplantae</taxon>
        <taxon>Streptophyta</taxon>
        <taxon>Embryophyta</taxon>
        <taxon>Tracheophyta</taxon>
        <taxon>Spermatophyta</taxon>
        <taxon>Magnoliopsida</taxon>
        <taxon>Liliopsida</taxon>
        <taxon>Poales</taxon>
        <taxon>Poaceae</taxon>
        <taxon>PACMAD clade</taxon>
        <taxon>Panicoideae</taxon>
        <taxon>Andropogonodae</taxon>
        <taxon>Andropogoneae</taxon>
        <taxon>Tripsacinae</taxon>
        <taxon>Zea</taxon>
    </lineage>
</organism>
<comment type="caution">
    <text evidence="6">The sequence shown here is derived from an EMBL/GenBank/DDBJ whole genome shotgun (WGS) entry which is preliminary data.</text>
</comment>
<name>A0A3L6DIX2_MAIZE</name>
<dbReference type="GO" id="GO:0015020">
    <property type="term" value="F:glucuronosyltransferase activity"/>
    <property type="evidence" value="ECO:0007669"/>
    <property type="project" value="InterPro"/>
</dbReference>
<evidence type="ECO:0000256" key="1">
    <source>
        <dbReference type="ARBA" id="ARBA00004606"/>
    </source>
</evidence>